<dbReference type="PANTHER" id="PTHR47033">
    <property type="entry name" value="CYSTATIN-M"/>
    <property type="match status" value="1"/>
</dbReference>
<evidence type="ECO:0000313" key="9">
    <source>
        <dbReference type="Ensembl" id="ENSTMTP00000022331.1"/>
    </source>
</evidence>
<keyword evidence="6" id="KW-1015">Disulfide bond</keyword>
<evidence type="ECO:0000313" key="10">
    <source>
        <dbReference type="Proteomes" id="UP000472274"/>
    </source>
</evidence>
<dbReference type="SUPFAM" id="SSF54403">
    <property type="entry name" value="Cystatin/monellin"/>
    <property type="match status" value="1"/>
</dbReference>
<accession>A0A674JKK4</accession>
<dbReference type="GO" id="GO:0005576">
    <property type="term" value="C:extracellular region"/>
    <property type="evidence" value="ECO:0007669"/>
    <property type="project" value="UniProtKB-SubCell"/>
</dbReference>
<keyword evidence="7" id="KW-0732">Signal</keyword>
<organism evidence="9 10">
    <name type="scientific">Terrapene triunguis</name>
    <name type="common">Three-toed box turtle</name>
    <dbReference type="NCBI Taxonomy" id="2587831"/>
    <lineage>
        <taxon>Eukaryota</taxon>
        <taxon>Metazoa</taxon>
        <taxon>Chordata</taxon>
        <taxon>Craniata</taxon>
        <taxon>Vertebrata</taxon>
        <taxon>Euteleostomi</taxon>
        <taxon>Archelosauria</taxon>
        <taxon>Testudinata</taxon>
        <taxon>Testudines</taxon>
        <taxon>Cryptodira</taxon>
        <taxon>Durocryptodira</taxon>
        <taxon>Testudinoidea</taxon>
        <taxon>Emydidae</taxon>
        <taxon>Terrapene</taxon>
    </lineage>
</organism>
<keyword evidence="5" id="KW-0789">Thiol protease inhibitor</keyword>
<evidence type="ECO:0000259" key="8">
    <source>
        <dbReference type="Pfam" id="PF00031"/>
    </source>
</evidence>
<dbReference type="InParanoid" id="A0A674JKK4"/>
<evidence type="ECO:0000256" key="6">
    <source>
        <dbReference type="ARBA" id="ARBA00023157"/>
    </source>
</evidence>
<protein>
    <recommendedName>
        <fullName evidence="8">Cystatin domain-containing protein</fullName>
    </recommendedName>
</protein>
<dbReference type="CDD" id="cd00042">
    <property type="entry name" value="CY"/>
    <property type="match status" value="1"/>
</dbReference>
<evidence type="ECO:0000256" key="3">
    <source>
        <dbReference type="ARBA" id="ARBA00022525"/>
    </source>
</evidence>
<evidence type="ECO:0000256" key="4">
    <source>
        <dbReference type="ARBA" id="ARBA00022690"/>
    </source>
</evidence>
<proteinExistence type="inferred from homology"/>
<keyword evidence="4" id="KW-0646">Protease inhibitor</keyword>
<evidence type="ECO:0000256" key="7">
    <source>
        <dbReference type="SAM" id="SignalP"/>
    </source>
</evidence>
<dbReference type="Ensembl" id="ENSTMTT00000023124.1">
    <property type="protein sequence ID" value="ENSTMTP00000022331.1"/>
    <property type="gene ID" value="ENSTMTG00000016314.1"/>
</dbReference>
<dbReference type="AlphaFoldDB" id="A0A674JKK4"/>
<dbReference type="GO" id="GO:0004869">
    <property type="term" value="F:cysteine-type endopeptidase inhibitor activity"/>
    <property type="evidence" value="ECO:0007669"/>
    <property type="project" value="UniProtKB-KW"/>
</dbReference>
<keyword evidence="3" id="KW-0964">Secreted</keyword>
<sequence>MAPPHVGPWLCLVLLLGVPLTLGTSIAGGLQNVPVSDPEVQQAAHAAEQTYNQRSKSSYYTQGLQVLSAQRQVSGCRCYRGQVREVRLWVLWVQPQMRGLVGLGSRGQSCSKAAGCGWMGSGGAWTWGKGMYSWDPQWGGQ</sequence>
<evidence type="ECO:0000256" key="2">
    <source>
        <dbReference type="ARBA" id="ARBA00009403"/>
    </source>
</evidence>
<keyword evidence="10" id="KW-1185">Reference proteome</keyword>
<dbReference type="InterPro" id="IPR046350">
    <property type="entry name" value="Cystatin_sf"/>
</dbReference>
<evidence type="ECO:0000256" key="1">
    <source>
        <dbReference type="ARBA" id="ARBA00004613"/>
    </source>
</evidence>
<dbReference type="GeneTree" id="ENSGT00950000185159"/>
<dbReference type="Proteomes" id="UP000472274">
    <property type="component" value="Unplaced"/>
</dbReference>
<feature type="domain" description="Cystatin" evidence="8">
    <location>
        <begin position="28"/>
        <end position="74"/>
    </location>
</feature>
<comment type="subcellular location">
    <subcellularLocation>
        <location evidence="1">Secreted</location>
    </subcellularLocation>
</comment>
<name>A0A674JKK4_9SAUR</name>
<dbReference type="PANTHER" id="PTHR47033:SF1">
    <property type="entry name" value="CYSTATIN-M"/>
    <property type="match status" value="1"/>
</dbReference>
<evidence type="ECO:0000256" key="5">
    <source>
        <dbReference type="ARBA" id="ARBA00022704"/>
    </source>
</evidence>
<feature type="chain" id="PRO_5025587164" description="Cystatin domain-containing protein" evidence="7">
    <location>
        <begin position="24"/>
        <end position="141"/>
    </location>
</feature>
<dbReference type="Gene3D" id="3.10.450.10">
    <property type="match status" value="1"/>
</dbReference>
<comment type="similarity">
    <text evidence="2">Belongs to the cystatin family.</text>
</comment>
<feature type="signal peptide" evidence="7">
    <location>
        <begin position="1"/>
        <end position="23"/>
    </location>
</feature>
<reference evidence="9" key="2">
    <citation type="submission" date="2025-09" db="UniProtKB">
        <authorList>
            <consortium name="Ensembl"/>
        </authorList>
    </citation>
    <scope>IDENTIFICATION</scope>
</reference>
<dbReference type="InterPro" id="IPR000010">
    <property type="entry name" value="Cystatin_dom"/>
</dbReference>
<reference evidence="9" key="1">
    <citation type="submission" date="2025-08" db="UniProtKB">
        <authorList>
            <consortium name="Ensembl"/>
        </authorList>
    </citation>
    <scope>IDENTIFICATION</scope>
</reference>
<dbReference type="Pfam" id="PF00031">
    <property type="entry name" value="Cystatin"/>
    <property type="match status" value="1"/>
</dbReference>